<evidence type="ECO:0000313" key="2">
    <source>
        <dbReference type="Proteomes" id="UP001314263"/>
    </source>
</evidence>
<dbReference type="EMBL" id="CAUYUE010000017">
    <property type="protein sequence ID" value="CAK0787429.1"/>
    <property type="molecule type" value="Genomic_DNA"/>
</dbReference>
<organism evidence="1 2">
    <name type="scientific">Coccomyxa viridis</name>
    <dbReference type="NCBI Taxonomy" id="1274662"/>
    <lineage>
        <taxon>Eukaryota</taxon>
        <taxon>Viridiplantae</taxon>
        <taxon>Chlorophyta</taxon>
        <taxon>core chlorophytes</taxon>
        <taxon>Trebouxiophyceae</taxon>
        <taxon>Trebouxiophyceae incertae sedis</taxon>
        <taxon>Coccomyxaceae</taxon>
        <taxon>Coccomyxa</taxon>
    </lineage>
</organism>
<dbReference type="Proteomes" id="UP001314263">
    <property type="component" value="Unassembled WGS sequence"/>
</dbReference>
<evidence type="ECO:0000313" key="1">
    <source>
        <dbReference type="EMBL" id="CAK0787429.1"/>
    </source>
</evidence>
<sequence length="305" mass="33805">MANLGVHSQLESLYIGFASGFDCSDYDRIQSDQEDSIILRLSSMQHLESVHLDSFWPALLELPTGASLHATFKSAPGQKHPGLWAGRPADVQNPRLPLRSAHFLPGPGLGPEHAVTAKELWPLKVKRSLELIRVVAGTLCLNLLEFPGLMQAGKVFITALECHMIFPYKHKPYKHLKLRSPKHLRLVISIADIFAAQLNNLTLSREDLMDPCPLSVLFLRDAMLAAGNELSVTRRHTMCQPEGRLKHWMHGCGIASSDVEHKIMDADEWARAVRCCCHACLACLHRDGTATFPEAVAEENAMLGV</sequence>
<reference evidence="1 2" key="1">
    <citation type="submission" date="2023-10" db="EMBL/GenBank/DDBJ databases">
        <authorList>
            <person name="Maclean D."/>
            <person name="Macfadyen A."/>
        </authorList>
    </citation>
    <scope>NUCLEOTIDE SEQUENCE [LARGE SCALE GENOMIC DNA]</scope>
</reference>
<accession>A0AAV1IN61</accession>
<protein>
    <submittedName>
        <fullName evidence="1">Uncharacterized protein</fullName>
    </submittedName>
</protein>
<keyword evidence="2" id="KW-1185">Reference proteome</keyword>
<comment type="caution">
    <text evidence="1">The sequence shown here is derived from an EMBL/GenBank/DDBJ whole genome shotgun (WGS) entry which is preliminary data.</text>
</comment>
<proteinExistence type="predicted"/>
<gene>
    <name evidence="1" type="ORF">CVIRNUC_010649</name>
</gene>
<name>A0AAV1IN61_9CHLO</name>
<dbReference type="AlphaFoldDB" id="A0AAV1IN61"/>